<dbReference type="Pfam" id="PF04921">
    <property type="entry name" value="XAP5"/>
    <property type="match status" value="1"/>
</dbReference>
<feature type="domain" description="FAM50A/XAP5 C-terminal" evidence="2">
    <location>
        <begin position="268"/>
        <end position="407"/>
    </location>
</feature>
<evidence type="ECO:0000259" key="2">
    <source>
        <dbReference type="Pfam" id="PF04921"/>
    </source>
</evidence>
<proteinExistence type="predicted"/>
<comment type="caution">
    <text evidence="3">The sequence shown here is derived from an EMBL/GenBank/DDBJ whole genome shotgun (WGS) entry which is preliminary data.</text>
</comment>
<feature type="compositionally biased region" description="Acidic residues" evidence="1">
    <location>
        <begin position="165"/>
        <end position="174"/>
    </location>
</feature>
<dbReference type="OrthoDB" id="1562195at2759"/>
<dbReference type="PANTHER" id="PTHR12722:SF0">
    <property type="entry name" value="PROTEIN FAM50A"/>
    <property type="match status" value="1"/>
</dbReference>
<dbReference type="GO" id="GO:0006325">
    <property type="term" value="P:chromatin organization"/>
    <property type="evidence" value="ECO:0007669"/>
    <property type="project" value="TreeGrafter"/>
</dbReference>
<name>A0A250XDA0_9CHLO</name>
<dbReference type="PANTHER" id="PTHR12722">
    <property type="entry name" value="XAP-5 PROTEIN-RELATED"/>
    <property type="match status" value="1"/>
</dbReference>
<dbReference type="InterPro" id="IPR007005">
    <property type="entry name" value="XAP5"/>
</dbReference>
<feature type="compositionally biased region" description="Basic and acidic residues" evidence="1">
    <location>
        <begin position="134"/>
        <end position="146"/>
    </location>
</feature>
<feature type="region of interest" description="Disordered" evidence="1">
    <location>
        <begin position="134"/>
        <end position="234"/>
    </location>
</feature>
<protein>
    <recommendedName>
        <fullName evidence="2">FAM50A/XAP5 C-terminal domain-containing protein</fullName>
    </recommendedName>
</protein>
<dbReference type="GO" id="GO:0005634">
    <property type="term" value="C:nucleus"/>
    <property type="evidence" value="ECO:0007669"/>
    <property type="project" value="InterPro"/>
</dbReference>
<dbReference type="InterPro" id="IPR048337">
    <property type="entry name" value="FAM50A/XAP5_C"/>
</dbReference>
<evidence type="ECO:0000256" key="1">
    <source>
        <dbReference type="SAM" id="MobiDB-lite"/>
    </source>
</evidence>
<dbReference type="AlphaFoldDB" id="A0A250XDA0"/>
<dbReference type="EMBL" id="BEGY01000060">
    <property type="protein sequence ID" value="GAX81057.1"/>
    <property type="molecule type" value="Genomic_DNA"/>
</dbReference>
<organism evidence="3 4">
    <name type="scientific">Chlamydomonas eustigma</name>
    <dbReference type="NCBI Taxonomy" id="1157962"/>
    <lineage>
        <taxon>Eukaryota</taxon>
        <taxon>Viridiplantae</taxon>
        <taxon>Chlorophyta</taxon>
        <taxon>core chlorophytes</taxon>
        <taxon>Chlorophyceae</taxon>
        <taxon>CS clade</taxon>
        <taxon>Chlamydomonadales</taxon>
        <taxon>Chlamydomonadaceae</taxon>
        <taxon>Chlamydomonas</taxon>
    </lineage>
</organism>
<sequence length="416" mass="47890">MTWNILGRSILYSNVEVWKETFSRQPIHDVEKSLYFEFCRMAGMGDGYVGTAEDSARIRRMDKKRQEQKRKFEEAQKQRQERLDGAGLRKFDTATTEAIEHAFKNETIGLVTKAEFVQKRATLQDRLEEELRARQQQEEEAATKEKERRRKEKMAGRKAQLSFVLDDEEVDEDSGSSPPSGTGQVRALTLLASTASPSMNSTRVSTSGLGGGEDDKASGKRTKVSKLGKDPTVATDFLPDKEREEAEETLRNQLKKEWQAQQDAIKAEKLEITYSYWDGQGHRRTISVKKGDSISSFLKAVRDQLGAEFRELRGVSVDNLMYIKEDIILPQHYTFYELIKTKARGKSGPLFDFGVREDIRVVNDASKEKTDSHAGKVVERHWYDRNKHIFPANRWENYDPEKKYDSYSTHDWLSKH</sequence>
<dbReference type="STRING" id="1157962.A0A250XDA0"/>
<reference evidence="3 4" key="1">
    <citation type="submission" date="2017-08" db="EMBL/GenBank/DDBJ databases">
        <title>Acidophilic green algal genome provides insights into adaptation to an acidic environment.</title>
        <authorList>
            <person name="Hirooka S."/>
            <person name="Hirose Y."/>
            <person name="Kanesaki Y."/>
            <person name="Higuchi S."/>
            <person name="Fujiwara T."/>
            <person name="Onuma R."/>
            <person name="Era A."/>
            <person name="Ohbayashi R."/>
            <person name="Uzuka A."/>
            <person name="Nozaki H."/>
            <person name="Yoshikawa H."/>
            <person name="Miyagishima S.Y."/>
        </authorList>
    </citation>
    <scope>NUCLEOTIDE SEQUENCE [LARGE SCALE GENOMIC DNA]</scope>
    <source>
        <strain evidence="3 4">NIES-2499</strain>
    </source>
</reference>
<evidence type="ECO:0000313" key="3">
    <source>
        <dbReference type="EMBL" id="GAX81057.1"/>
    </source>
</evidence>
<accession>A0A250XDA0</accession>
<feature type="compositionally biased region" description="Polar residues" evidence="1">
    <location>
        <begin position="191"/>
        <end position="207"/>
    </location>
</feature>
<evidence type="ECO:0000313" key="4">
    <source>
        <dbReference type="Proteomes" id="UP000232323"/>
    </source>
</evidence>
<keyword evidence="4" id="KW-1185">Reference proteome</keyword>
<gene>
    <name evidence="3" type="ORF">CEUSTIGMA_g8492.t1</name>
</gene>
<dbReference type="Proteomes" id="UP000232323">
    <property type="component" value="Unassembled WGS sequence"/>
</dbReference>
<feature type="compositionally biased region" description="Basic and acidic residues" evidence="1">
    <location>
        <begin position="69"/>
        <end position="86"/>
    </location>
</feature>
<feature type="region of interest" description="Disordered" evidence="1">
    <location>
        <begin position="60"/>
        <end position="86"/>
    </location>
</feature>